<accession>D2RZY0</accession>
<dbReference type="InterPro" id="IPR020904">
    <property type="entry name" value="Sc_DH/Rdtase_CS"/>
</dbReference>
<dbReference type="PANTHER" id="PTHR42820">
    <property type="entry name" value="SHORT-CHAIN DEHYDROGENASE REDUCTASE"/>
    <property type="match status" value="1"/>
</dbReference>
<evidence type="ECO:0000256" key="1">
    <source>
        <dbReference type="SAM" id="MobiDB-lite"/>
    </source>
</evidence>
<reference evidence="2 3" key="1">
    <citation type="journal article" date="2010" name="Stand. Genomic Sci.">
        <title>Complete genome sequence of Haloterrigena turkmenica type strain (4k).</title>
        <authorList>
            <person name="Saunders E."/>
            <person name="Tindall B.J."/>
            <person name="Fahnrich R."/>
            <person name="Lapidus A."/>
            <person name="Copeland A."/>
            <person name="Del Rio T.G."/>
            <person name="Lucas S."/>
            <person name="Chen F."/>
            <person name="Tice H."/>
            <person name="Cheng J.F."/>
            <person name="Han C."/>
            <person name="Detter J.C."/>
            <person name="Bruce D."/>
            <person name="Goodwin L."/>
            <person name="Chain P."/>
            <person name="Pitluck S."/>
            <person name="Pati A."/>
            <person name="Ivanova N."/>
            <person name="Mavromatis K."/>
            <person name="Chen A."/>
            <person name="Palaniappan K."/>
            <person name="Land M."/>
            <person name="Hauser L."/>
            <person name="Chang Y.J."/>
            <person name="Jeffries C.D."/>
            <person name="Brettin T."/>
            <person name="Rohde M."/>
            <person name="Goker M."/>
            <person name="Bristow J."/>
            <person name="Eisen J.A."/>
            <person name="Markowitz V."/>
            <person name="Hugenholtz P."/>
            <person name="Klenk H.P."/>
            <person name="Kyrpides N.C."/>
        </authorList>
    </citation>
    <scope>NUCLEOTIDE SEQUENCE [LARGE SCALE GENOMIC DNA]</scope>
    <source>
        <strain evidence="3">ATCC 51198 / DSM 5511 / JCM 9101 / NCIMB 13204 / VKM B-1734 / 4k</strain>
    </source>
</reference>
<dbReference type="PRINTS" id="PR00081">
    <property type="entry name" value="GDHRDH"/>
</dbReference>
<dbReference type="PRINTS" id="PR00080">
    <property type="entry name" value="SDRFAMILY"/>
</dbReference>
<gene>
    <name evidence="2" type="ordered locus">Htur_3817</name>
</gene>
<dbReference type="AlphaFoldDB" id="D2RZY0"/>
<protein>
    <submittedName>
        <fullName evidence="2">Short-chain dehydrogenase/reductase SDR</fullName>
    </submittedName>
</protein>
<keyword evidence="3" id="KW-1185">Reference proteome</keyword>
<dbReference type="RefSeq" id="WP_012944921.1">
    <property type="nucleotide sequence ID" value="NC_013744.1"/>
</dbReference>
<name>D2RZY0_HALTV</name>
<dbReference type="Proteomes" id="UP000001903">
    <property type="component" value="Plasmid pHTUR01"/>
</dbReference>
<evidence type="ECO:0000313" key="2">
    <source>
        <dbReference type="EMBL" id="ADB62677.1"/>
    </source>
</evidence>
<feature type="region of interest" description="Disordered" evidence="1">
    <location>
        <begin position="184"/>
        <end position="204"/>
    </location>
</feature>
<dbReference type="OrthoDB" id="24596at2157"/>
<proteinExistence type="predicted"/>
<keyword evidence="2" id="KW-0614">Plasmid</keyword>
<dbReference type="SUPFAM" id="SSF51735">
    <property type="entry name" value="NAD(P)-binding Rossmann-fold domains"/>
    <property type="match status" value="1"/>
</dbReference>
<geneLocation type="plasmid" evidence="2 3">
    <name>pHTUR01</name>
</geneLocation>
<dbReference type="PANTHER" id="PTHR42820:SF1">
    <property type="entry name" value="SHORT-CHAIN DEHYDROGENASE_REDUCTASE FAMILY PROTEIN"/>
    <property type="match status" value="1"/>
</dbReference>
<dbReference type="Pfam" id="PF13561">
    <property type="entry name" value="adh_short_C2"/>
    <property type="match status" value="1"/>
</dbReference>
<dbReference type="FunFam" id="3.40.50.720:FF:000084">
    <property type="entry name" value="Short-chain dehydrogenase reductase"/>
    <property type="match status" value="1"/>
</dbReference>
<dbReference type="HOGENOM" id="CLU_010194_1_0_2"/>
<dbReference type="Gene3D" id="3.40.50.720">
    <property type="entry name" value="NAD(P)-binding Rossmann-like Domain"/>
    <property type="match status" value="1"/>
</dbReference>
<sequence length="252" mass="26332">MVVQDKVAVITGAASGIGRKTACRYAEHGASVVVADVDAEGGAETVERISDDGGEATFVETDVTDPTEVRTAIETAVDEYGDLDVLFNNAGIEGSLNELAEWDDEAIEPVIDVNLKGVFYGLKYGIEAMLATGGGSIINTSSVGAATGINGRSMYCATKAGVNGLTRTAAVEYAEDDIRVNSVLPGTTDTPMIRRSDQERDTDRLQLNTSDAMEGRGQPRHLADAVLFLGSDLSARVTGVELPVDGGFLAGP</sequence>
<dbReference type="KEGG" id="htu:Htur_3817"/>
<dbReference type="NCBIfam" id="NF005559">
    <property type="entry name" value="PRK07231.1"/>
    <property type="match status" value="1"/>
</dbReference>
<dbReference type="CDD" id="cd05233">
    <property type="entry name" value="SDR_c"/>
    <property type="match status" value="1"/>
</dbReference>
<organism evidence="2 3">
    <name type="scientific">Haloterrigena turkmenica (strain ATCC 51198 / DSM 5511 / JCM 9101 / NCIMB 13204 / VKM B-1734 / 4k)</name>
    <name type="common">Halococcus turkmenicus</name>
    <dbReference type="NCBI Taxonomy" id="543526"/>
    <lineage>
        <taxon>Archaea</taxon>
        <taxon>Methanobacteriati</taxon>
        <taxon>Methanobacteriota</taxon>
        <taxon>Stenosarchaea group</taxon>
        <taxon>Halobacteria</taxon>
        <taxon>Halobacteriales</taxon>
        <taxon>Natrialbaceae</taxon>
        <taxon>Haloterrigena</taxon>
    </lineage>
</organism>
<dbReference type="GeneID" id="8744445"/>
<dbReference type="PROSITE" id="PS00061">
    <property type="entry name" value="ADH_SHORT"/>
    <property type="match status" value="1"/>
</dbReference>
<dbReference type="InterPro" id="IPR002347">
    <property type="entry name" value="SDR_fam"/>
</dbReference>
<dbReference type="EMBL" id="CP001861">
    <property type="protein sequence ID" value="ADB62677.1"/>
    <property type="molecule type" value="Genomic_DNA"/>
</dbReference>
<feature type="compositionally biased region" description="Basic and acidic residues" evidence="1">
    <location>
        <begin position="192"/>
        <end position="204"/>
    </location>
</feature>
<dbReference type="InterPro" id="IPR036291">
    <property type="entry name" value="NAD(P)-bd_dom_sf"/>
</dbReference>
<evidence type="ECO:0000313" key="3">
    <source>
        <dbReference type="Proteomes" id="UP000001903"/>
    </source>
</evidence>